<keyword evidence="3" id="KW-1185">Reference proteome</keyword>
<dbReference type="EMBL" id="CP070872">
    <property type="protein sequence ID" value="QSE75979.1"/>
    <property type="molecule type" value="Genomic_DNA"/>
</dbReference>
<dbReference type="PANTHER" id="PTHR30041">
    <property type="entry name" value="ARSENATE REDUCTASE"/>
    <property type="match status" value="1"/>
</dbReference>
<dbReference type="InterPro" id="IPR006660">
    <property type="entry name" value="Arsenate_reductase-like"/>
</dbReference>
<protein>
    <submittedName>
        <fullName evidence="2">Spx-like protein</fullName>
    </submittedName>
</protein>
<dbReference type="Proteomes" id="UP000663608">
    <property type="component" value="Chromosome"/>
</dbReference>
<reference evidence="2 3" key="1">
    <citation type="submission" date="2021-02" db="EMBL/GenBank/DDBJ databases">
        <title>Complete genome sequence of Lactococcus lactis strain K_LL004.</title>
        <authorList>
            <person name="Kim H.B."/>
        </authorList>
    </citation>
    <scope>NUCLEOTIDE SEQUENCE [LARGE SCALE GENOMIC DNA]</scope>
    <source>
        <strain evidence="2 3">K_LL004</strain>
    </source>
</reference>
<dbReference type="Pfam" id="PF03960">
    <property type="entry name" value="ArsC"/>
    <property type="match status" value="1"/>
</dbReference>
<dbReference type="InterPro" id="IPR036249">
    <property type="entry name" value="Thioredoxin-like_sf"/>
</dbReference>
<accession>A0AA45KEX0</accession>
<evidence type="ECO:0000313" key="2">
    <source>
        <dbReference type="EMBL" id="QSE75979.1"/>
    </source>
</evidence>
<organism evidence="2 3">
    <name type="scientific">Lactococcus taiwanensis</name>
    <dbReference type="NCBI Taxonomy" id="1151742"/>
    <lineage>
        <taxon>Bacteria</taxon>
        <taxon>Bacillati</taxon>
        <taxon>Bacillota</taxon>
        <taxon>Bacilli</taxon>
        <taxon>Lactobacillales</taxon>
        <taxon>Streptococcaceae</taxon>
        <taxon>Lactococcus</taxon>
    </lineage>
</organism>
<evidence type="ECO:0000256" key="1">
    <source>
        <dbReference type="PROSITE-ProRule" id="PRU01282"/>
    </source>
</evidence>
<dbReference type="PANTHER" id="PTHR30041:SF7">
    <property type="entry name" value="GLOBAL TRANSCRIPTIONAL REGULATOR SPX"/>
    <property type="match status" value="1"/>
</dbReference>
<dbReference type="SUPFAM" id="SSF52833">
    <property type="entry name" value="Thioredoxin-like"/>
    <property type="match status" value="1"/>
</dbReference>
<dbReference type="KEGG" id="lti:JW886_05730"/>
<proteinExistence type="inferred from homology"/>
<dbReference type="RefSeq" id="WP_205871534.1">
    <property type="nucleotide sequence ID" value="NZ_CP070872.1"/>
</dbReference>
<evidence type="ECO:0000313" key="3">
    <source>
        <dbReference type="Proteomes" id="UP000663608"/>
    </source>
</evidence>
<comment type="similarity">
    <text evidence="1">Belongs to the ArsC family.</text>
</comment>
<dbReference type="Gene3D" id="3.40.30.10">
    <property type="entry name" value="Glutaredoxin"/>
    <property type="match status" value="1"/>
</dbReference>
<name>A0AA45KEX0_9LACT</name>
<dbReference type="PROSITE" id="PS51353">
    <property type="entry name" value="ARSC"/>
    <property type="match status" value="1"/>
</dbReference>
<dbReference type="AlphaFoldDB" id="A0AA45KEX0"/>
<gene>
    <name evidence="2" type="ORF">JW886_05730</name>
</gene>
<sequence length="124" mass="14578">MIKIYQKSNSNQSAERVVDWFKAREIPYQTISKTSLSKEDLMRVLSLSNEGFEEIIVSESKAPKLYSELRNACDLDQISTNEMIQFILQNQQLLRSPITFDDRRLLVGYNNDDIRTFLPWRVRS</sequence>